<protein>
    <recommendedName>
        <fullName evidence="8">Exportin-4</fullName>
    </recommendedName>
</protein>
<evidence type="ECO:0000256" key="2">
    <source>
        <dbReference type="ARBA" id="ARBA00004496"/>
    </source>
</evidence>
<proteinExistence type="inferred from homology"/>
<dbReference type="GO" id="GO:0005737">
    <property type="term" value="C:cytoplasm"/>
    <property type="evidence" value="ECO:0007669"/>
    <property type="project" value="UniProtKB-SubCell"/>
</dbReference>
<dbReference type="InterPro" id="IPR016024">
    <property type="entry name" value="ARM-type_fold"/>
</dbReference>
<evidence type="ECO:0000256" key="5">
    <source>
        <dbReference type="ARBA" id="ARBA00022490"/>
    </source>
</evidence>
<evidence type="ECO:0000313" key="10">
    <source>
        <dbReference type="Proteomes" id="UP000489600"/>
    </source>
</evidence>
<comment type="subcellular location">
    <subcellularLocation>
        <location evidence="2">Cytoplasm</location>
    </subcellularLocation>
    <subcellularLocation>
        <location evidence="1">Nucleus</location>
    </subcellularLocation>
</comment>
<keyword evidence="6" id="KW-0653">Protein transport</keyword>
<name>A0A565B5P5_9BRAS</name>
<gene>
    <name evidence="9" type="ORF">ANE_LOCUS6889</name>
</gene>
<keyword evidence="5" id="KW-0963">Cytoplasm</keyword>
<dbReference type="InterPro" id="IPR011989">
    <property type="entry name" value="ARM-like"/>
</dbReference>
<dbReference type="GO" id="GO:0005643">
    <property type="term" value="C:nuclear pore"/>
    <property type="evidence" value="ECO:0007669"/>
    <property type="project" value="TreeGrafter"/>
</dbReference>
<keyword evidence="10" id="KW-1185">Reference proteome</keyword>
<dbReference type="PANTHER" id="PTHR12596">
    <property type="entry name" value="EXPORTIN 4,7-RELATED"/>
    <property type="match status" value="1"/>
</dbReference>
<dbReference type="SUPFAM" id="SSF48371">
    <property type="entry name" value="ARM repeat"/>
    <property type="match status" value="1"/>
</dbReference>
<evidence type="ECO:0000256" key="6">
    <source>
        <dbReference type="ARBA" id="ARBA00022927"/>
    </source>
</evidence>
<dbReference type="GO" id="GO:0005049">
    <property type="term" value="F:nuclear export signal receptor activity"/>
    <property type="evidence" value="ECO:0007669"/>
    <property type="project" value="InterPro"/>
</dbReference>
<dbReference type="InterPro" id="IPR044189">
    <property type="entry name" value="XPO4/7-like"/>
</dbReference>
<reference evidence="9" key="1">
    <citation type="submission" date="2019-07" db="EMBL/GenBank/DDBJ databases">
        <authorList>
            <person name="Dittberner H."/>
        </authorList>
    </citation>
    <scope>NUCLEOTIDE SEQUENCE [LARGE SCALE GENOMIC DNA]</scope>
</reference>
<evidence type="ECO:0000256" key="1">
    <source>
        <dbReference type="ARBA" id="ARBA00004123"/>
    </source>
</evidence>
<dbReference type="OrthoDB" id="5548448at2759"/>
<dbReference type="Proteomes" id="UP000489600">
    <property type="component" value="Unassembled WGS sequence"/>
</dbReference>
<dbReference type="Gene3D" id="1.25.10.10">
    <property type="entry name" value="Leucine-rich Repeat Variant"/>
    <property type="match status" value="1"/>
</dbReference>
<evidence type="ECO:0000313" key="9">
    <source>
        <dbReference type="EMBL" id="VVA96444.1"/>
    </source>
</evidence>
<evidence type="ECO:0000256" key="7">
    <source>
        <dbReference type="ARBA" id="ARBA00023242"/>
    </source>
</evidence>
<accession>A0A565B5P5</accession>
<comment type="similarity">
    <text evidence="3">Belongs to the exportin family.</text>
</comment>
<dbReference type="PANTHER" id="PTHR12596:SF1">
    <property type="entry name" value="EXPORTIN-4"/>
    <property type="match status" value="1"/>
</dbReference>
<evidence type="ECO:0000256" key="8">
    <source>
        <dbReference type="ARBA" id="ARBA00040444"/>
    </source>
</evidence>
<dbReference type="AlphaFoldDB" id="A0A565B5P5"/>
<dbReference type="GO" id="GO:0006611">
    <property type="term" value="P:protein export from nucleus"/>
    <property type="evidence" value="ECO:0007669"/>
    <property type="project" value="TreeGrafter"/>
</dbReference>
<evidence type="ECO:0000256" key="3">
    <source>
        <dbReference type="ARBA" id="ARBA00009466"/>
    </source>
</evidence>
<dbReference type="EMBL" id="CABITT030000003">
    <property type="protein sequence ID" value="VVA96444.1"/>
    <property type="molecule type" value="Genomic_DNA"/>
</dbReference>
<comment type="caution">
    <text evidence="9">The sequence shown here is derived from an EMBL/GenBank/DDBJ whole genome shotgun (WGS) entry which is preliminary data.</text>
</comment>
<evidence type="ECO:0000256" key="4">
    <source>
        <dbReference type="ARBA" id="ARBA00022448"/>
    </source>
</evidence>
<keyword evidence="4" id="KW-0813">Transport</keyword>
<keyword evidence="7" id="KW-0539">Nucleus</keyword>
<organism evidence="9 10">
    <name type="scientific">Arabis nemorensis</name>
    <dbReference type="NCBI Taxonomy" id="586526"/>
    <lineage>
        <taxon>Eukaryota</taxon>
        <taxon>Viridiplantae</taxon>
        <taxon>Streptophyta</taxon>
        <taxon>Embryophyta</taxon>
        <taxon>Tracheophyta</taxon>
        <taxon>Spermatophyta</taxon>
        <taxon>Magnoliopsida</taxon>
        <taxon>eudicotyledons</taxon>
        <taxon>Gunneridae</taxon>
        <taxon>Pentapetalae</taxon>
        <taxon>rosids</taxon>
        <taxon>malvids</taxon>
        <taxon>Brassicales</taxon>
        <taxon>Brassicaceae</taxon>
        <taxon>Arabideae</taxon>
        <taxon>Arabis</taxon>
    </lineage>
</organism>
<sequence length="144" mass="16327">MGLSVMNPVLRLQQTREAHETAVVINFCMSLLQIYSSHNIGKISVSLSSTLLNEAKSEKYKDLRALLQLLSHLCSKDMVVYFGLHIITPLITLELLKYPKLCFDYFSLISHMLEVSPETFAQLNSDAFNHVLTTVDFGLHQQVK</sequence>